<keyword evidence="2" id="KW-1185">Reference proteome</keyword>
<dbReference type="CDD" id="cd16413">
    <property type="entry name" value="DGQHR_domain"/>
    <property type="match status" value="1"/>
</dbReference>
<evidence type="ECO:0000313" key="2">
    <source>
        <dbReference type="Proteomes" id="UP001597094"/>
    </source>
</evidence>
<comment type="caution">
    <text evidence="1">The sequence shown here is derived from an EMBL/GenBank/DDBJ whole genome shotgun (WGS) entry which is preliminary data.</text>
</comment>
<evidence type="ECO:0000313" key="1">
    <source>
        <dbReference type="EMBL" id="MFD1188089.1"/>
    </source>
</evidence>
<proteinExistence type="predicted"/>
<sequence>MSALNYVNLPALAFYQGEGRKLFTFAVEGKKLREFATISRISRQDDKKLLGYQRPEVASHIANITKYLKSENPMLPNSIVVAFDDVVDFISLTSDNGTSVQAGILKIPVPLDGEALKKPAWIVDGQQRTAALSEARLDNFYINVVGFIAKNHNEQREQFMLVNSTKPLAKGLLYELLPHTNCLLPSAFEKRRFPTYLLEKLNLESGSPFYEKIKTATNPDGIIQDNSILKMLENSLADGALYYIQENNSSSKQEEETVEIMLQTLNNFWIAASQVFAKAWNLPPKKSRLTHGAGIISLGFIMDAIVDRLSSKEAPSVVMFKEDLEKISSCCRWTYGYWEFGPGAQRKWNEVQNTPTDIRILSHYLLLQYKSLVWNEAIRYS</sequence>
<dbReference type="NCBIfam" id="NF041060">
    <property type="entry name" value="DpdB"/>
    <property type="match status" value="1"/>
</dbReference>
<dbReference type="InterPro" id="IPR017601">
    <property type="entry name" value="DGQHR-contain_dom"/>
</dbReference>
<dbReference type="NCBIfam" id="TIGR03187">
    <property type="entry name" value="DGQHR"/>
    <property type="match status" value="1"/>
</dbReference>
<accession>A0ABW3ST37</accession>
<dbReference type="InterPro" id="IPR017642">
    <property type="entry name" value="DNA_S_mod_DndB"/>
</dbReference>
<organism evidence="1 2">
    <name type="scientific">Pontibacter rugosus</name>
    <dbReference type="NCBI Taxonomy" id="1745966"/>
    <lineage>
        <taxon>Bacteria</taxon>
        <taxon>Pseudomonadati</taxon>
        <taxon>Bacteroidota</taxon>
        <taxon>Cytophagia</taxon>
        <taxon>Cytophagales</taxon>
        <taxon>Hymenobacteraceae</taxon>
        <taxon>Pontibacter</taxon>
    </lineage>
</organism>
<reference evidence="2" key="1">
    <citation type="journal article" date="2019" name="Int. J. Syst. Evol. Microbiol.">
        <title>The Global Catalogue of Microorganisms (GCM) 10K type strain sequencing project: providing services to taxonomists for standard genome sequencing and annotation.</title>
        <authorList>
            <consortium name="The Broad Institute Genomics Platform"/>
            <consortium name="The Broad Institute Genome Sequencing Center for Infectious Disease"/>
            <person name="Wu L."/>
            <person name="Ma J."/>
        </authorList>
    </citation>
    <scope>NUCLEOTIDE SEQUENCE [LARGE SCALE GENOMIC DNA]</scope>
    <source>
        <strain evidence="2">JCM 31319</strain>
    </source>
</reference>
<dbReference type="Proteomes" id="UP001597094">
    <property type="component" value="Unassembled WGS sequence"/>
</dbReference>
<gene>
    <name evidence="1" type="primary">dbpB</name>
    <name evidence="1" type="ORF">ACFQ2O_17895</name>
</gene>
<dbReference type="RefSeq" id="WP_377531025.1">
    <property type="nucleotide sequence ID" value="NZ_JBHTLD010000212.1"/>
</dbReference>
<dbReference type="Pfam" id="PF14072">
    <property type="entry name" value="DndB"/>
    <property type="match status" value="1"/>
</dbReference>
<name>A0ABW3ST37_9BACT</name>
<protein>
    <submittedName>
        <fullName evidence="1">DGQHR domain-containing protein DpdB</fullName>
    </submittedName>
</protein>
<dbReference type="EMBL" id="JBHTLD010000212">
    <property type="protein sequence ID" value="MFD1188089.1"/>
    <property type="molecule type" value="Genomic_DNA"/>
</dbReference>